<comment type="caution">
    <text evidence="2">The sequence shown here is derived from an EMBL/GenBank/DDBJ whole genome shotgun (WGS) entry which is preliminary data.</text>
</comment>
<feature type="region of interest" description="Disordered" evidence="1">
    <location>
        <begin position="25"/>
        <end position="53"/>
    </location>
</feature>
<proteinExistence type="predicted"/>
<dbReference type="AlphaFoldDB" id="X1T265"/>
<reference evidence="2" key="1">
    <citation type="journal article" date="2014" name="Front. Microbiol.">
        <title>High frequency of phylogenetically diverse reductive dehalogenase-homologous genes in deep subseafloor sedimentary metagenomes.</title>
        <authorList>
            <person name="Kawai M."/>
            <person name="Futagami T."/>
            <person name="Toyoda A."/>
            <person name="Takaki Y."/>
            <person name="Nishi S."/>
            <person name="Hori S."/>
            <person name="Arai W."/>
            <person name="Tsubouchi T."/>
            <person name="Morono Y."/>
            <person name="Uchiyama I."/>
            <person name="Ito T."/>
            <person name="Fujiyama A."/>
            <person name="Inagaki F."/>
            <person name="Takami H."/>
        </authorList>
    </citation>
    <scope>NUCLEOTIDE SEQUENCE</scope>
    <source>
        <strain evidence="2">Expedition CK06-06</strain>
    </source>
</reference>
<name>X1T265_9ZZZZ</name>
<evidence type="ECO:0000256" key="1">
    <source>
        <dbReference type="SAM" id="MobiDB-lite"/>
    </source>
</evidence>
<sequence>MSLEMDKEKQEKVIQELQKRLETHWKNTEKERKRTHTGEMYKKYMEEKGNEKA</sequence>
<gene>
    <name evidence="2" type="ORF">S12H4_39330</name>
</gene>
<evidence type="ECO:0000313" key="2">
    <source>
        <dbReference type="EMBL" id="GAI99412.1"/>
    </source>
</evidence>
<accession>X1T265</accession>
<dbReference type="EMBL" id="BARW01023758">
    <property type="protein sequence ID" value="GAI99412.1"/>
    <property type="molecule type" value="Genomic_DNA"/>
</dbReference>
<protein>
    <submittedName>
        <fullName evidence="2">Uncharacterized protein</fullName>
    </submittedName>
</protein>
<organism evidence="2">
    <name type="scientific">marine sediment metagenome</name>
    <dbReference type="NCBI Taxonomy" id="412755"/>
    <lineage>
        <taxon>unclassified sequences</taxon>
        <taxon>metagenomes</taxon>
        <taxon>ecological metagenomes</taxon>
    </lineage>
</organism>